<protein>
    <submittedName>
        <fullName evidence="2">Uncharacterized protein</fullName>
    </submittedName>
</protein>
<reference evidence="2 3" key="1">
    <citation type="submission" date="2019-05" db="EMBL/GenBank/DDBJ databases">
        <title>Another draft genome of Portunus trituberculatus and its Hox gene families provides insights of decapod evolution.</title>
        <authorList>
            <person name="Jeong J.-H."/>
            <person name="Song I."/>
            <person name="Kim S."/>
            <person name="Choi T."/>
            <person name="Kim D."/>
            <person name="Ryu S."/>
            <person name="Kim W."/>
        </authorList>
    </citation>
    <scope>NUCLEOTIDE SEQUENCE [LARGE SCALE GENOMIC DNA]</scope>
    <source>
        <tissue evidence="2">Muscle</tissue>
    </source>
</reference>
<comment type="caution">
    <text evidence="2">The sequence shown here is derived from an EMBL/GenBank/DDBJ whole genome shotgun (WGS) entry which is preliminary data.</text>
</comment>
<dbReference type="Proteomes" id="UP000324222">
    <property type="component" value="Unassembled WGS sequence"/>
</dbReference>
<dbReference type="EMBL" id="VSRR010001546">
    <property type="protein sequence ID" value="MPC26033.1"/>
    <property type="molecule type" value="Genomic_DNA"/>
</dbReference>
<dbReference type="AlphaFoldDB" id="A0A5B7DYH6"/>
<accession>A0A5B7DYH6</accession>
<proteinExistence type="predicted"/>
<keyword evidence="3" id="KW-1185">Reference proteome</keyword>
<sequence length="63" mass="7114">MARTARTPTHVLPGAPVTLPLPRNRWVPPPPPPPLSHFKFLHALKVEPSREERYVSDLSAREV</sequence>
<gene>
    <name evidence="2" type="ORF">E2C01_019162</name>
</gene>
<evidence type="ECO:0000313" key="2">
    <source>
        <dbReference type="EMBL" id="MPC26033.1"/>
    </source>
</evidence>
<organism evidence="2 3">
    <name type="scientific">Portunus trituberculatus</name>
    <name type="common">Swimming crab</name>
    <name type="synonym">Neptunus trituberculatus</name>
    <dbReference type="NCBI Taxonomy" id="210409"/>
    <lineage>
        <taxon>Eukaryota</taxon>
        <taxon>Metazoa</taxon>
        <taxon>Ecdysozoa</taxon>
        <taxon>Arthropoda</taxon>
        <taxon>Crustacea</taxon>
        <taxon>Multicrustacea</taxon>
        <taxon>Malacostraca</taxon>
        <taxon>Eumalacostraca</taxon>
        <taxon>Eucarida</taxon>
        <taxon>Decapoda</taxon>
        <taxon>Pleocyemata</taxon>
        <taxon>Brachyura</taxon>
        <taxon>Eubrachyura</taxon>
        <taxon>Portunoidea</taxon>
        <taxon>Portunidae</taxon>
        <taxon>Portuninae</taxon>
        <taxon>Portunus</taxon>
    </lineage>
</organism>
<feature type="region of interest" description="Disordered" evidence="1">
    <location>
        <begin position="1"/>
        <end position="25"/>
    </location>
</feature>
<name>A0A5B7DYH6_PORTR</name>
<evidence type="ECO:0000256" key="1">
    <source>
        <dbReference type="SAM" id="MobiDB-lite"/>
    </source>
</evidence>
<evidence type="ECO:0000313" key="3">
    <source>
        <dbReference type="Proteomes" id="UP000324222"/>
    </source>
</evidence>